<evidence type="ECO:0000313" key="7">
    <source>
        <dbReference type="EMBL" id="PCG72127.1"/>
    </source>
</evidence>
<dbReference type="InterPro" id="IPR013087">
    <property type="entry name" value="Znf_C2H2_type"/>
</dbReference>
<evidence type="ECO:0000256" key="1">
    <source>
        <dbReference type="ARBA" id="ARBA00022723"/>
    </source>
</evidence>
<dbReference type="InterPro" id="IPR036236">
    <property type="entry name" value="Znf_C2H2_sf"/>
</dbReference>
<dbReference type="PROSITE" id="PS00028">
    <property type="entry name" value="ZINC_FINGER_C2H2_1"/>
    <property type="match status" value="5"/>
</dbReference>
<feature type="domain" description="C2H2-type" evidence="6">
    <location>
        <begin position="203"/>
        <end position="226"/>
    </location>
</feature>
<dbReference type="SMART" id="SM00355">
    <property type="entry name" value="ZnF_C2H2"/>
    <property type="match status" value="6"/>
</dbReference>
<evidence type="ECO:0000256" key="5">
    <source>
        <dbReference type="PROSITE-ProRule" id="PRU00042"/>
    </source>
</evidence>
<sequence>MDSITSKVMVENRGNYYQSAIFEGPEGTKYAINPFATGEPQIPKETFKNRTTDNEQYSLFCEHCNLPFVDATEYEHHNVELHGKKKVLSCNHCDATFRRQDHLKRHIHSLHNKQKYCICPVCGKDYKRQDILLKHIKRKHSTTAEVFRCRECNFECRTLSDLEKHEFSHLSTDRHLCPHCESTFKRRDHMLRHVKSQHMKLLIECPVCRQSYKRKDHVVRHVREKHKMGFLNGKLVRSADVV</sequence>
<evidence type="ECO:0000256" key="3">
    <source>
        <dbReference type="ARBA" id="ARBA00022771"/>
    </source>
</evidence>
<reference evidence="7" key="1">
    <citation type="submission" date="2017-09" db="EMBL/GenBank/DDBJ databases">
        <title>Contemporary evolution of a Lepidopteran species, Heliothis virescens, in response to modern agricultural practices.</title>
        <authorList>
            <person name="Fritz M.L."/>
            <person name="Deyonke A.M."/>
            <person name="Papanicolaou A."/>
            <person name="Micinski S."/>
            <person name="Westbrook J."/>
            <person name="Gould F."/>
        </authorList>
    </citation>
    <scope>NUCLEOTIDE SEQUENCE [LARGE SCALE GENOMIC DNA]</scope>
    <source>
        <strain evidence="7">HvINT-</strain>
        <tissue evidence="7">Whole body</tissue>
    </source>
</reference>
<dbReference type="Pfam" id="PF00096">
    <property type="entry name" value="zf-C2H2"/>
    <property type="match status" value="3"/>
</dbReference>
<dbReference type="GO" id="GO:0008270">
    <property type="term" value="F:zinc ion binding"/>
    <property type="evidence" value="ECO:0007669"/>
    <property type="project" value="UniProtKB-KW"/>
</dbReference>
<feature type="domain" description="C2H2-type" evidence="6">
    <location>
        <begin position="117"/>
        <end position="145"/>
    </location>
</feature>
<dbReference type="Gene3D" id="3.30.160.60">
    <property type="entry name" value="Classic Zinc Finger"/>
    <property type="match status" value="3"/>
</dbReference>
<dbReference type="PROSITE" id="PS50157">
    <property type="entry name" value="ZINC_FINGER_C2H2_2"/>
    <property type="match status" value="4"/>
</dbReference>
<evidence type="ECO:0000259" key="6">
    <source>
        <dbReference type="PROSITE" id="PS50157"/>
    </source>
</evidence>
<dbReference type="STRING" id="7102.A0A2A4JJ87"/>
<comment type="caution">
    <text evidence="7">The sequence shown here is derived from an EMBL/GenBank/DDBJ whole genome shotgun (WGS) entry which is preliminary data.</text>
</comment>
<keyword evidence="4" id="KW-0862">Zinc</keyword>
<gene>
    <name evidence="7" type="ORF">B5V51_1143</name>
</gene>
<evidence type="ECO:0000256" key="2">
    <source>
        <dbReference type="ARBA" id="ARBA00022737"/>
    </source>
</evidence>
<evidence type="ECO:0000256" key="4">
    <source>
        <dbReference type="ARBA" id="ARBA00022833"/>
    </source>
</evidence>
<keyword evidence="2" id="KW-0677">Repeat</keyword>
<dbReference type="PANTHER" id="PTHR24379:SF121">
    <property type="entry name" value="C2H2-TYPE DOMAIN-CONTAINING PROTEIN"/>
    <property type="match status" value="1"/>
</dbReference>
<dbReference type="SUPFAM" id="SSF57667">
    <property type="entry name" value="beta-beta-alpha zinc fingers"/>
    <property type="match status" value="2"/>
</dbReference>
<keyword evidence="1" id="KW-0479">Metal-binding</keyword>
<name>A0A2A4JJ87_HELVI</name>
<protein>
    <recommendedName>
        <fullName evidence="6">C2H2-type domain-containing protein</fullName>
    </recommendedName>
</protein>
<dbReference type="AlphaFoldDB" id="A0A2A4JJ87"/>
<organism evidence="7">
    <name type="scientific">Heliothis virescens</name>
    <name type="common">Tobacco budworm moth</name>
    <dbReference type="NCBI Taxonomy" id="7102"/>
    <lineage>
        <taxon>Eukaryota</taxon>
        <taxon>Metazoa</taxon>
        <taxon>Ecdysozoa</taxon>
        <taxon>Arthropoda</taxon>
        <taxon>Hexapoda</taxon>
        <taxon>Insecta</taxon>
        <taxon>Pterygota</taxon>
        <taxon>Neoptera</taxon>
        <taxon>Endopterygota</taxon>
        <taxon>Lepidoptera</taxon>
        <taxon>Glossata</taxon>
        <taxon>Ditrysia</taxon>
        <taxon>Noctuoidea</taxon>
        <taxon>Noctuidae</taxon>
        <taxon>Heliothinae</taxon>
        <taxon>Heliothis</taxon>
    </lineage>
</organism>
<keyword evidence="3 5" id="KW-0863">Zinc-finger</keyword>
<dbReference type="PANTHER" id="PTHR24379">
    <property type="entry name" value="KRAB AND ZINC FINGER DOMAIN-CONTAINING"/>
    <property type="match status" value="1"/>
</dbReference>
<dbReference type="EMBL" id="NWSH01001207">
    <property type="protein sequence ID" value="PCG72127.1"/>
    <property type="molecule type" value="Genomic_DNA"/>
</dbReference>
<proteinExistence type="predicted"/>
<feature type="domain" description="C2H2-type" evidence="6">
    <location>
        <begin position="88"/>
        <end position="116"/>
    </location>
</feature>
<feature type="domain" description="C2H2-type" evidence="6">
    <location>
        <begin position="175"/>
        <end position="198"/>
    </location>
</feature>
<accession>A0A2A4JJ87</accession>